<evidence type="ECO:0000256" key="10">
    <source>
        <dbReference type="ARBA" id="ARBA00047785"/>
    </source>
</evidence>
<evidence type="ECO:0000256" key="1">
    <source>
        <dbReference type="ARBA" id="ARBA00005189"/>
    </source>
</evidence>
<evidence type="ECO:0000256" key="2">
    <source>
        <dbReference type="ARBA" id="ARBA00022516"/>
    </source>
</evidence>
<name>A0ABR9SA40_9BURK</name>
<evidence type="ECO:0000256" key="8">
    <source>
        <dbReference type="ARBA" id="ARBA00039866"/>
    </source>
</evidence>
<dbReference type="EMBL" id="JADDOJ010000002">
    <property type="protein sequence ID" value="MBE7939089.1"/>
    <property type="molecule type" value="Genomic_DNA"/>
</dbReference>
<evidence type="ECO:0000256" key="6">
    <source>
        <dbReference type="ARBA" id="ARBA00038095"/>
    </source>
</evidence>
<comment type="catalytic activity">
    <reaction evidence="10">
        <text>a (3R)-hydroxyacyl-[ACP] + L-ornithine = a lyso-ornithine lipid + holo-[ACP] + H(+)</text>
        <dbReference type="Rhea" id="RHEA:20633"/>
        <dbReference type="Rhea" id="RHEA-COMP:9685"/>
        <dbReference type="Rhea" id="RHEA-COMP:9945"/>
        <dbReference type="ChEBI" id="CHEBI:15378"/>
        <dbReference type="ChEBI" id="CHEBI:46911"/>
        <dbReference type="ChEBI" id="CHEBI:64479"/>
        <dbReference type="ChEBI" id="CHEBI:78827"/>
        <dbReference type="ChEBI" id="CHEBI:138482"/>
        <dbReference type="EC" id="2.3.2.30"/>
    </reaction>
    <physiologicalReaction direction="left-to-right" evidence="10">
        <dbReference type="Rhea" id="RHEA:20634"/>
    </physiologicalReaction>
</comment>
<dbReference type="EC" id="2.3.2.30" evidence="7"/>
<evidence type="ECO:0000313" key="13">
    <source>
        <dbReference type="Proteomes" id="UP000715965"/>
    </source>
</evidence>
<reference evidence="12 13" key="1">
    <citation type="submission" date="2020-10" db="EMBL/GenBank/DDBJ databases">
        <title>Draft genome of Ramlibacter aquaticus LMG 30558.</title>
        <authorList>
            <person name="Props R."/>
        </authorList>
    </citation>
    <scope>NUCLEOTIDE SEQUENCE [LARGE SCALE GENOMIC DNA]</scope>
    <source>
        <strain evidence="12 13">LMG 30558</strain>
    </source>
</reference>
<keyword evidence="2" id="KW-0444">Lipid biosynthesis</keyword>
<keyword evidence="3" id="KW-0808">Transferase</keyword>
<evidence type="ECO:0000313" key="12">
    <source>
        <dbReference type="EMBL" id="MBE7939089.1"/>
    </source>
</evidence>
<evidence type="ECO:0000256" key="4">
    <source>
        <dbReference type="ARBA" id="ARBA00023098"/>
    </source>
</evidence>
<comment type="pathway">
    <text evidence="1">Lipid metabolism.</text>
</comment>
<comment type="function">
    <text evidence="9">Catalyzes the first step in the biosynthesis of ornithine lipids, which are phosphorus-free membrane lipids. Catalyzes the 3-hydroxyacyl-acyl carrier protein-dependent acylation of ornithine to form lyso-ornithine lipid (LOL).</text>
</comment>
<sequence>MPVIASPAMGEPLPAQARSQTGPQTPPATRLELVWARDAAEVQDAQRLRHQVFAQEMGAQLEDAGSGLDVDRFDAFCDHLLVRAGPREAAVVVGTYRVLPPDAARRAGGFYTDTEFDLSALQALRPRALELGRSCVHPQWRSGAVILAMWSALAAYMQRHALETMIGCASIGIRDGGRNAAALWHALRGTHMAAPQWHVTPRRPLPLHRFSTDGAAPPVAPPLVKGYLRCGARILGAPALDEAFGTADMPLLLHLATLSPRYRRHLLEAR</sequence>
<comment type="similarity">
    <text evidence="6">Belongs to the acetyltransferase family. OlsB subfamily.</text>
</comment>
<dbReference type="PANTHER" id="PTHR37323:SF1">
    <property type="entry name" value="L-ORNITHINE N(ALPHA)-ACYLTRANSFERASE"/>
    <property type="match status" value="1"/>
</dbReference>
<gene>
    <name evidence="12" type="ORF">IM725_00710</name>
</gene>
<dbReference type="InterPro" id="IPR052351">
    <property type="entry name" value="Ornithine_N-alpha-AT"/>
</dbReference>
<keyword evidence="4" id="KW-0443">Lipid metabolism</keyword>
<keyword evidence="13" id="KW-1185">Reference proteome</keyword>
<evidence type="ECO:0000256" key="5">
    <source>
        <dbReference type="ARBA" id="ARBA00023315"/>
    </source>
</evidence>
<dbReference type="PANTHER" id="PTHR37323">
    <property type="entry name" value="GCN5-RELATED N-ACETYLTRANSFERASE"/>
    <property type="match status" value="1"/>
</dbReference>
<dbReference type="InterPro" id="IPR016181">
    <property type="entry name" value="Acyl_CoA_acyltransferase"/>
</dbReference>
<dbReference type="Gene3D" id="3.40.630.30">
    <property type="match status" value="1"/>
</dbReference>
<dbReference type="Proteomes" id="UP000715965">
    <property type="component" value="Unassembled WGS sequence"/>
</dbReference>
<dbReference type="RefSeq" id="WP_193778641.1">
    <property type="nucleotide sequence ID" value="NZ_JADDOJ010000002.1"/>
</dbReference>
<keyword evidence="5" id="KW-0012">Acyltransferase</keyword>
<organism evidence="12 13">
    <name type="scientific">Ramlibacter aquaticus</name>
    <dbReference type="NCBI Taxonomy" id="2780094"/>
    <lineage>
        <taxon>Bacteria</taxon>
        <taxon>Pseudomonadati</taxon>
        <taxon>Pseudomonadota</taxon>
        <taxon>Betaproteobacteria</taxon>
        <taxon>Burkholderiales</taxon>
        <taxon>Comamonadaceae</taxon>
        <taxon>Ramlibacter</taxon>
    </lineage>
</organism>
<feature type="region of interest" description="Disordered" evidence="11">
    <location>
        <begin position="1"/>
        <end position="26"/>
    </location>
</feature>
<comment type="caution">
    <text evidence="12">The sequence shown here is derived from an EMBL/GenBank/DDBJ whole genome shotgun (WGS) entry which is preliminary data.</text>
</comment>
<evidence type="ECO:0000256" key="11">
    <source>
        <dbReference type="SAM" id="MobiDB-lite"/>
    </source>
</evidence>
<evidence type="ECO:0000256" key="3">
    <source>
        <dbReference type="ARBA" id="ARBA00022679"/>
    </source>
</evidence>
<evidence type="ECO:0000256" key="7">
    <source>
        <dbReference type="ARBA" id="ARBA00039058"/>
    </source>
</evidence>
<dbReference type="Pfam" id="PF13444">
    <property type="entry name" value="Acetyltransf_5"/>
    <property type="match status" value="1"/>
</dbReference>
<protein>
    <recommendedName>
        <fullName evidence="8">L-ornithine N(alpha)-acyltransferase</fullName>
        <ecNumber evidence="7">2.3.2.30</ecNumber>
    </recommendedName>
</protein>
<dbReference type="SUPFAM" id="SSF55729">
    <property type="entry name" value="Acyl-CoA N-acyltransferases (Nat)"/>
    <property type="match status" value="1"/>
</dbReference>
<evidence type="ECO:0000256" key="9">
    <source>
        <dbReference type="ARBA" id="ARBA00045724"/>
    </source>
</evidence>
<proteinExistence type="inferred from homology"/>
<accession>A0ABR9SA40</accession>